<keyword evidence="2" id="KW-1185">Reference proteome</keyword>
<dbReference type="EMBL" id="VANI01000011">
    <property type="protein sequence ID" value="TLM77064.1"/>
    <property type="molecule type" value="Genomic_DNA"/>
</dbReference>
<sequence>MATELDPNTAWQTAPIGHTLRSRYTGYPLNENEMVITILSQGSFTFGHQVIVFEWGHGYGTDDCYRKHKGFHLYPAKGNSLNELGSWQSSTQVVPGRIERFRRTIPLENGKKASEKPKDGNLHKGRYYAEQARQVSESNFLIGAKYRSWLVDFNSGNRAFNAAKAEWKNATQTPKFNLLGHGGHNCGTWAQHIASIAGIKPTSTAAWIGFPVPAWEVYGCGELSSEQEMWEKRV</sequence>
<protein>
    <submittedName>
        <fullName evidence="1">Uncharacterized protein</fullName>
    </submittedName>
</protein>
<dbReference type="RefSeq" id="WP_138235971.1">
    <property type="nucleotide sequence ID" value="NZ_CP185860.1"/>
</dbReference>
<accession>A0ABY2UH43</accession>
<gene>
    <name evidence="1" type="ORF">FDY93_11980</name>
</gene>
<organism evidence="1 2">
    <name type="scientific">Microbulbifer harenosus</name>
    <dbReference type="NCBI Taxonomy" id="2576840"/>
    <lineage>
        <taxon>Bacteria</taxon>
        <taxon>Pseudomonadati</taxon>
        <taxon>Pseudomonadota</taxon>
        <taxon>Gammaproteobacteria</taxon>
        <taxon>Cellvibrionales</taxon>
        <taxon>Microbulbiferaceae</taxon>
        <taxon>Microbulbifer</taxon>
    </lineage>
</organism>
<comment type="caution">
    <text evidence="1">The sequence shown here is derived from an EMBL/GenBank/DDBJ whole genome shotgun (WGS) entry which is preliminary data.</text>
</comment>
<evidence type="ECO:0000313" key="2">
    <source>
        <dbReference type="Proteomes" id="UP000306791"/>
    </source>
</evidence>
<dbReference type="Proteomes" id="UP000306791">
    <property type="component" value="Unassembled WGS sequence"/>
</dbReference>
<proteinExistence type="predicted"/>
<name>A0ABY2UH43_9GAMM</name>
<reference evidence="1 2" key="1">
    <citation type="submission" date="2019-05" db="EMBL/GenBank/DDBJ databases">
        <title>Microbulbifer harenosus sp. nov., an alginate-degrading bacterium isolated from coastal sand.</title>
        <authorList>
            <person name="Huang H."/>
            <person name="Mo K."/>
            <person name="Bao S."/>
        </authorList>
    </citation>
    <scope>NUCLEOTIDE SEQUENCE [LARGE SCALE GENOMIC DNA]</scope>
    <source>
        <strain evidence="1 2">HB161719</strain>
    </source>
</reference>
<evidence type="ECO:0000313" key="1">
    <source>
        <dbReference type="EMBL" id="TLM77064.1"/>
    </source>
</evidence>